<dbReference type="EMBL" id="CM037018">
    <property type="protein sequence ID" value="KAH7675362.1"/>
    <property type="molecule type" value="Genomic_DNA"/>
</dbReference>
<comment type="caution">
    <text evidence="1">The sequence shown here is derived from an EMBL/GenBank/DDBJ whole genome shotgun (WGS) entry which is preliminary data.</text>
</comment>
<evidence type="ECO:0000313" key="1">
    <source>
        <dbReference type="EMBL" id="KAH7675362.1"/>
    </source>
</evidence>
<keyword evidence="1" id="KW-0371">Homeobox</keyword>
<protein>
    <submittedName>
        <fullName evidence="1">Homeobox domain-containing protein</fullName>
    </submittedName>
</protein>
<accession>A0ACB7VMD5</accession>
<gene>
    <name evidence="1" type="ORF">IHE45_08G130000</name>
</gene>
<dbReference type="Proteomes" id="UP000827976">
    <property type="component" value="Chromosome 8"/>
</dbReference>
<proteinExistence type="predicted"/>
<keyword evidence="2" id="KW-1185">Reference proteome</keyword>
<evidence type="ECO:0000313" key="2">
    <source>
        <dbReference type="Proteomes" id="UP000827976"/>
    </source>
</evidence>
<organism evidence="1 2">
    <name type="scientific">Dioscorea alata</name>
    <name type="common">Purple yam</name>
    <dbReference type="NCBI Taxonomy" id="55571"/>
    <lineage>
        <taxon>Eukaryota</taxon>
        <taxon>Viridiplantae</taxon>
        <taxon>Streptophyta</taxon>
        <taxon>Embryophyta</taxon>
        <taxon>Tracheophyta</taxon>
        <taxon>Spermatophyta</taxon>
        <taxon>Magnoliopsida</taxon>
        <taxon>Liliopsida</taxon>
        <taxon>Dioscoreales</taxon>
        <taxon>Dioscoreaceae</taxon>
        <taxon>Dioscorea</taxon>
    </lineage>
</organism>
<reference evidence="2" key="1">
    <citation type="journal article" date="2022" name="Nat. Commun.">
        <title>Chromosome evolution and the genetic basis of agronomically important traits in greater yam.</title>
        <authorList>
            <person name="Bredeson J.V."/>
            <person name="Lyons J.B."/>
            <person name="Oniyinde I.O."/>
            <person name="Okereke N.R."/>
            <person name="Kolade O."/>
            <person name="Nnabue I."/>
            <person name="Nwadili C.O."/>
            <person name="Hribova E."/>
            <person name="Parker M."/>
            <person name="Nwogha J."/>
            <person name="Shu S."/>
            <person name="Carlson J."/>
            <person name="Kariba R."/>
            <person name="Muthemba S."/>
            <person name="Knop K."/>
            <person name="Barton G.J."/>
            <person name="Sherwood A.V."/>
            <person name="Lopez-Montes A."/>
            <person name="Asiedu R."/>
            <person name="Jamnadass R."/>
            <person name="Muchugi A."/>
            <person name="Goodstein D."/>
            <person name="Egesi C.N."/>
            <person name="Featherston J."/>
            <person name="Asfaw A."/>
            <person name="Simpson G.G."/>
            <person name="Dolezel J."/>
            <person name="Hendre P.S."/>
            <person name="Van Deynze A."/>
            <person name="Kumar P.L."/>
            <person name="Obidiegwu J.E."/>
            <person name="Bhattacharjee R."/>
            <person name="Rokhsar D.S."/>
        </authorList>
    </citation>
    <scope>NUCLEOTIDE SEQUENCE [LARGE SCALE GENOMIC DNA]</scope>
    <source>
        <strain evidence="2">cv. TDa95/00328</strain>
    </source>
</reference>
<name>A0ACB7VMD5_DIOAL</name>
<keyword evidence="1" id="KW-0238">DNA-binding</keyword>
<sequence length="201" mass="23633">MISENITQVSDQEMIKKQLSITAVTKKRARKKVKMNGDNHKEKRRLSEDQVKLLEMHFEREQKLELGRKINLAEELRMDANQVAVWFQNRRVRWKHKQLEIEHEKLKVKHMAILAEKRQLENEVLKLKGRINEAEEKIKKMSGSSNEGVNGLFEGGHCSTSYSNSVGEEYNLMGDFVDEISKEYINMCANELMSEHCMPWW</sequence>